<evidence type="ECO:0000313" key="3">
    <source>
        <dbReference type="EMBL" id="ASU50509.1"/>
    </source>
</evidence>
<evidence type="ECO:0000313" key="5">
    <source>
        <dbReference type="EMBL" id="ASU50563.1"/>
    </source>
</evidence>
<dbReference type="Proteomes" id="UP000317382">
    <property type="component" value="Genome"/>
</dbReference>
<dbReference type="EMBL" id="KY468405">
    <property type="protein sequence ID" value="ASU50563.1"/>
    <property type="molecule type" value="Genomic_DNA"/>
</dbReference>
<name>A0A223PYS1_9ADEN</name>
<dbReference type="Proteomes" id="UP000315832">
    <property type="component" value="Segment"/>
</dbReference>
<protein>
    <submittedName>
        <fullName evidence="2">33K</fullName>
    </submittedName>
</protein>
<dbReference type="OrthoDB" id="22576at10239"/>
<dbReference type="EMBL" id="KY468402">
    <property type="protein sequence ID" value="ASU50482.1"/>
    <property type="molecule type" value="Genomic_DNA"/>
</dbReference>
<proteinExistence type="predicted"/>
<dbReference type="Proteomes" id="UP000218501">
    <property type="component" value="Segment"/>
</dbReference>
<dbReference type="Proteomes" id="UP000317920">
    <property type="component" value="Segment"/>
</dbReference>
<reference evidence="2" key="2">
    <citation type="submission" date="2017-01" db="EMBL/GenBank/DDBJ databases">
        <authorList>
            <person name="Mah S.A."/>
            <person name="Swanson W.J."/>
            <person name="Moy G.W."/>
            <person name="Vacquier V.D."/>
        </authorList>
    </citation>
    <scope>NUCLEOTIDE SEQUENCE</scope>
    <source>
        <strain evidence="2">Ad02_MD</strain>
        <strain evidence="3">Ad06_WTD</strain>
        <strain evidence="4">Ad10_Aa</strain>
        <strain evidence="5">Ad13_Elk</strain>
        <strain evidence="6">Ad16_Elk</strain>
        <strain evidence="7">Ad99_Aa</strain>
    </source>
</reference>
<dbReference type="Proteomes" id="UP000318427">
    <property type="component" value="Segment"/>
</dbReference>
<evidence type="ECO:0000313" key="2">
    <source>
        <dbReference type="EMBL" id="ASU50482.1"/>
    </source>
</evidence>
<feature type="compositionally biased region" description="Basic and acidic residues" evidence="1">
    <location>
        <begin position="51"/>
        <end position="61"/>
    </location>
</feature>
<dbReference type="Proteomes" id="UP000318921">
    <property type="component" value="Segment"/>
</dbReference>
<dbReference type="Pfam" id="PF11081">
    <property type="entry name" value="Adeno_L433K_22K"/>
    <property type="match status" value="1"/>
</dbReference>
<dbReference type="GO" id="GO:0019073">
    <property type="term" value="P:viral DNA genome packaging"/>
    <property type="evidence" value="ECO:0007669"/>
    <property type="project" value="InterPro"/>
</dbReference>
<dbReference type="InterPro" id="IPR021304">
    <property type="entry name" value="Adeno_L4-33K/L4-22K"/>
</dbReference>
<evidence type="ECO:0000313" key="9">
    <source>
        <dbReference type="Proteomes" id="UP000218501"/>
    </source>
</evidence>
<accession>A0A223PYS1</accession>
<dbReference type="RefSeq" id="YP_009414586.1">
    <property type="nucleotide sequence ID" value="NC_035619.1"/>
</dbReference>
<dbReference type="Proteomes" id="UP000317884">
    <property type="component" value="Genome"/>
</dbReference>
<dbReference type="GeneID" id="33900173"/>
<reference evidence="2 9" key="1">
    <citation type="journal article" date="2017" name="J. Gen. Virol.">
        <title>Whole-genome sequences of Odocoileus hemionus deer adenovirus isolates from deer, moose and elk are highly conserved and support a new species in the genus Atadenovirus.</title>
        <authorList>
            <person name="Miller M.M."/>
            <person name="Cornish T.E."/>
            <person name="Creekmore T.E."/>
            <person name="Fox K."/>
            <person name="Laegreid W."/>
            <person name="McKenna J."/>
            <person name="Vasquez M."/>
            <person name="Woods L.W."/>
        </authorList>
    </citation>
    <scope>NUCLEOTIDE SEQUENCE [LARGE SCALE GENOMIC DNA]</scope>
    <source>
        <strain evidence="2">Ad02_MD</strain>
        <strain evidence="3">Ad06_WTD</strain>
        <strain evidence="4">Ad10_Aa</strain>
        <strain evidence="5">Ad13_Elk</strain>
        <strain evidence="6">Ad16_Elk</strain>
        <strain evidence="7">Ad99_Aa</strain>
        <strain evidence="8">CA_AdV_Ohc 98-6943</strain>
    </source>
</reference>
<evidence type="ECO:0000313" key="7">
    <source>
        <dbReference type="EMBL" id="ASU50617.1"/>
    </source>
</evidence>
<keyword evidence="9" id="KW-1185">Reference proteome</keyword>
<dbReference type="KEGG" id="vg:33900173"/>
<dbReference type="EMBL" id="KY468403">
    <property type="protein sequence ID" value="ASU50509.1"/>
    <property type="molecule type" value="Genomic_DNA"/>
</dbReference>
<feature type="region of interest" description="Disordered" evidence="1">
    <location>
        <begin position="27"/>
        <end position="70"/>
    </location>
</feature>
<dbReference type="EMBL" id="KY468407">
    <property type="protein sequence ID" value="ASU50617.1"/>
    <property type="molecule type" value="Genomic_DNA"/>
</dbReference>
<dbReference type="EMBL" id="KY748210">
    <property type="protein sequence ID" value="ASU50647.1"/>
    <property type="molecule type" value="Genomic_DNA"/>
</dbReference>
<evidence type="ECO:0000313" key="4">
    <source>
        <dbReference type="EMBL" id="ASU50536.1"/>
    </source>
</evidence>
<evidence type="ECO:0000256" key="1">
    <source>
        <dbReference type="SAM" id="MobiDB-lite"/>
    </source>
</evidence>
<feature type="compositionally biased region" description="Acidic residues" evidence="1">
    <location>
        <begin position="36"/>
        <end position="50"/>
    </location>
</feature>
<evidence type="ECO:0000313" key="6">
    <source>
        <dbReference type="EMBL" id="ASU50590.1"/>
    </source>
</evidence>
<dbReference type="EMBL" id="KY468406">
    <property type="protein sequence ID" value="ASU50590.1"/>
    <property type="molecule type" value="Genomic_DNA"/>
</dbReference>
<dbReference type="EMBL" id="KY468404">
    <property type="protein sequence ID" value="ASU50536.1"/>
    <property type="molecule type" value="Genomic_DNA"/>
</dbReference>
<organism evidence="2">
    <name type="scientific">Odocoileus adenovirus 1</name>
    <dbReference type="NCBI Taxonomy" id="78522"/>
    <lineage>
        <taxon>Viruses</taxon>
        <taxon>Varidnaviria</taxon>
        <taxon>Bamfordvirae</taxon>
        <taxon>Preplasmiviricota</taxon>
        <taxon>Polisuviricotina</taxon>
        <taxon>Pharingeaviricetes</taxon>
        <taxon>Rowavirales</taxon>
        <taxon>Adenoviridae</taxon>
        <taxon>Barthadenovirus</taxon>
        <taxon>Barthadenovirus cervi</taxon>
        <taxon>Deer atadenovirus A</taxon>
    </lineage>
</organism>
<evidence type="ECO:0000313" key="8">
    <source>
        <dbReference type="EMBL" id="ASU50647.1"/>
    </source>
</evidence>
<sequence length="137" mass="16405">MEKHYQPLTTMKPKGKEMAMMYHHLLQKRESLDGEPLSEEEGEVSEEEATEELKLKLEKQSKSRSVQSYQTHLPLKHEIAEILEKIRQESKKHPEKVHQIRNRTPASITKRYLYERDIKKLFQYLEDAKRLLVKYQS</sequence>